<dbReference type="InterPro" id="IPR015421">
    <property type="entry name" value="PyrdxlP-dep_Trfase_major"/>
</dbReference>
<dbReference type="AlphaFoldDB" id="A0A3A8J531"/>
<feature type="domain" description="Aminotransferase class I/classII large" evidence="1">
    <location>
        <begin position="53"/>
        <end position="359"/>
    </location>
</feature>
<sequence length="377" mass="41492">MHIPDFELERYFARWEFSAPYLLCASDVEGWRMADLLALASPEDRTRWEELTLGYTETPGLPVLRETIAGVYPGLGADDILTFAGAQEALFVTMNVQLGPGTHAVVTWPGYQSLYEVARATGAEVTLLPLREADGWALDLDALKAALRPDTRMVVVNFPHNPTGSLPDRATFQALCELCEARGIHLFSDEVYRLLEYDPADTLPPAASCFAKGVSLGVMSKAFGLAGLRVGWLACRDAELLAKCRAFKDYTSLCNSAPSEVLSLIALKAREQVLARSRGLLSRNLALLDAFFARHPDTFRWVRPRAGSVAFPRLTRNIPVGRFTEALIAREGVLLLPGTVYAFEGNHFRLGLGRANLPEALIRLERFVNSGVLDTPV</sequence>
<dbReference type="GO" id="GO:0008483">
    <property type="term" value="F:transaminase activity"/>
    <property type="evidence" value="ECO:0007669"/>
    <property type="project" value="UniProtKB-KW"/>
</dbReference>
<protein>
    <submittedName>
        <fullName evidence="2">Aminotransferase class I/II-fold pyridoxal phosphate-dependent enzyme</fullName>
    </submittedName>
</protein>
<dbReference type="EMBL" id="RAVZ01000052">
    <property type="protein sequence ID" value="RKG90749.1"/>
    <property type="molecule type" value="Genomic_DNA"/>
</dbReference>
<dbReference type="SUPFAM" id="SSF53383">
    <property type="entry name" value="PLP-dependent transferases"/>
    <property type="match status" value="1"/>
</dbReference>
<dbReference type="Pfam" id="PF00155">
    <property type="entry name" value="Aminotran_1_2"/>
    <property type="match status" value="1"/>
</dbReference>
<dbReference type="Gene3D" id="3.90.1150.10">
    <property type="entry name" value="Aspartate Aminotransferase, domain 1"/>
    <property type="match status" value="1"/>
</dbReference>
<accession>A0A3A8J531</accession>
<evidence type="ECO:0000259" key="1">
    <source>
        <dbReference type="Pfam" id="PF00155"/>
    </source>
</evidence>
<keyword evidence="2" id="KW-0032">Aminotransferase</keyword>
<dbReference type="RefSeq" id="WP_120540508.1">
    <property type="nucleotide sequence ID" value="NZ_RAVZ01000052.1"/>
</dbReference>
<organism evidence="2 3">
    <name type="scientific">Corallococcus terminator</name>
    <dbReference type="NCBI Taxonomy" id="2316733"/>
    <lineage>
        <taxon>Bacteria</taxon>
        <taxon>Pseudomonadati</taxon>
        <taxon>Myxococcota</taxon>
        <taxon>Myxococcia</taxon>
        <taxon>Myxococcales</taxon>
        <taxon>Cystobacterineae</taxon>
        <taxon>Myxococcaceae</taxon>
        <taxon>Corallococcus</taxon>
    </lineage>
</organism>
<dbReference type="GO" id="GO:0030170">
    <property type="term" value="F:pyridoxal phosphate binding"/>
    <property type="evidence" value="ECO:0007669"/>
    <property type="project" value="InterPro"/>
</dbReference>
<dbReference type="CDD" id="cd00609">
    <property type="entry name" value="AAT_like"/>
    <property type="match status" value="1"/>
</dbReference>
<dbReference type="InterPro" id="IPR015424">
    <property type="entry name" value="PyrdxlP-dep_Trfase"/>
</dbReference>
<dbReference type="InterPro" id="IPR004839">
    <property type="entry name" value="Aminotransferase_I/II_large"/>
</dbReference>
<reference evidence="3" key="1">
    <citation type="submission" date="2018-09" db="EMBL/GenBank/DDBJ databases">
        <authorList>
            <person name="Livingstone P.G."/>
            <person name="Whitworth D.E."/>
        </authorList>
    </citation>
    <scope>NUCLEOTIDE SEQUENCE [LARGE SCALE GENOMIC DNA]</scope>
    <source>
        <strain evidence="3">CA054A</strain>
    </source>
</reference>
<evidence type="ECO:0000313" key="3">
    <source>
        <dbReference type="Proteomes" id="UP000268094"/>
    </source>
</evidence>
<dbReference type="InterPro" id="IPR015422">
    <property type="entry name" value="PyrdxlP-dep_Trfase_small"/>
</dbReference>
<dbReference type="Proteomes" id="UP000268094">
    <property type="component" value="Unassembled WGS sequence"/>
</dbReference>
<gene>
    <name evidence="2" type="ORF">D7V88_10645</name>
</gene>
<evidence type="ECO:0000313" key="2">
    <source>
        <dbReference type="EMBL" id="RKG90749.1"/>
    </source>
</evidence>
<dbReference type="OrthoDB" id="9804474at2"/>
<name>A0A3A8J531_9BACT</name>
<keyword evidence="3" id="KW-1185">Reference proteome</keyword>
<dbReference type="Gene3D" id="3.40.640.10">
    <property type="entry name" value="Type I PLP-dependent aspartate aminotransferase-like (Major domain)"/>
    <property type="match status" value="1"/>
</dbReference>
<comment type="caution">
    <text evidence="2">The sequence shown here is derived from an EMBL/GenBank/DDBJ whole genome shotgun (WGS) entry which is preliminary data.</text>
</comment>
<dbReference type="PANTHER" id="PTHR43510:SF1">
    <property type="entry name" value="AMINOTRANSFERASE FUNCTION, HYPOTHETICAL (EUROFUNG)"/>
    <property type="match status" value="1"/>
</dbReference>
<proteinExistence type="predicted"/>
<dbReference type="PANTHER" id="PTHR43510">
    <property type="entry name" value="AMINOTRANSFERASE FUNCTION, HYPOTHETICAL (EUROFUNG)"/>
    <property type="match status" value="1"/>
</dbReference>
<keyword evidence="2" id="KW-0808">Transferase</keyword>